<dbReference type="OrthoDB" id="1100174at2"/>
<organism evidence="2 3">
    <name type="scientific">Fermentimonas caenicola</name>
    <dbReference type="NCBI Taxonomy" id="1562970"/>
    <lineage>
        <taxon>Bacteria</taxon>
        <taxon>Pseudomonadati</taxon>
        <taxon>Bacteroidota</taxon>
        <taxon>Bacteroidia</taxon>
        <taxon>Bacteroidales</taxon>
        <taxon>Dysgonomonadaceae</taxon>
        <taxon>Fermentimonas</taxon>
    </lineage>
</organism>
<dbReference type="KEGG" id="pbt:ING2E5B_0304"/>
<dbReference type="Proteomes" id="UP000032417">
    <property type="component" value="Chromosome 1"/>
</dbReference>
<name>A0A098BY45_9BACT</name>
<feature type="transmembrane region" description="Helical" evidence="1">
    <location>
        <begin position="119"/>
        <end position="141"/>
    </location>
</feature>
<feature type="transmembrane region" description="Helical" evidence="1">
    <location>
        <begin position="47"/>
        <end position="66"/>
    </location>
</feature>
<dbReference type="EMBL" id="LN515532">
    <property type="protein sequence ID" value="CEA15073.1"/>
    <property type="molecule type" value="Genomic_DNA"/>
</dbReference>
<sequence length="159" mass="17516">MKKKSTFFLQAVIVIIALLSITALIWFPLVEGRAENLDLLHVYIDPLILYVYASSIIYFVALYKAFKLLGYIGENSIFSINAVKALRSIKYCAIAISILIVGGGLYIKIFHPEEDDPAGFIVLCFVAAIVSVVVATAAAIFEKLLQNAIDIKSENELTI</sequence>
<evidence type="ECO:0000256" key="1">
    <source>
        <dbReference type="SAM" id="Phobius"/>
    </source>
</evidence>
<evidence type="ECO:0008006" key="4">
    <source>
        <dbReference type="Google" id="ProtNLM"/>
    </source>
</evidence>
<dbReference type="PATRIC" id="fig|1562970.3.peg.301"/>
<reference evidence="2 3" key="1">
    <citation type="submission" date="2014-08" db="EMBL/GenBank/DDBJ databases">
        <authorList>
            <person name="Wibberg D."/>
        </authorList>
    </citation>
    <scope>NUCLEOTIDE SEQUENCE [LARGE SCALE GENOMIC DNA]</scope>
    <source>
        <strain evidence="3">ING2-E5B</strain>
    </source>
</reference>
<feature type="transmembrane region" description="Helical" evidence="1">
    <location>
        <begin position="87"/>
        <end position="107"/>
    </location>
</feature>
<evidence type="ECO:0000313" key="2">
    <source>
        <dbReference type="EMBL" id="CEA15073.1"/>
    </source>
</evidence>
<keyword evidence="1" id="KW-0472">Membrane</keyword>
<dbReference type="Pfam" id="PF11188">
    <property type="entry name" value="DUF2975"/>
    <property type="match status" value="1"/>
</dbReference>
<dbReference type="HOGENOM" id="CLU_137354_0_1_10"/>
<protein>
    <recommendedName>
        <fullName evidence="4">DUF2975 domain-containing protein</fullName>
    </recommendedName>
</protein>
<keyword evidence="3" id="KW-1185">Reference proteome</keyword>
<gene>
    <name evidence="2" type="ORF">ING2E5B_0304</name>
</gene>
<dbReference type="AlphaFoldDB" id="A0A098BY45"/>
<dbReference type="InterPro" id="IPR021354">
    <property type="entry name" value="DUF2975"/>
</dbReference>
<dbReference type="STRING" id="1562970.ING2E5B_0304"/>
<feature type="transmembrane region" description="Helical" evidence="1">
    <location>
        <begin position="7"/>
        <end position="27"/>
    </location>
</feature>
<accession>A0A098BY45</accession>
<keyword evidence="1" id="KW-1133">Transmembrane helix</keyword>
<evidence type="ECO:0000313" key="3">
    <source>
        <dbReference type="Proteomes" id="UP000032417"/>
    </source>
</evidence>
<keyword evidence="1" id="KW-0812">Transmembrane</keyword>
<proteinExistence type="predicted"/>